<accession>A0A9X4NF12</accession>
<reference evidence="1" key="2">
    <citation type="journal article" date="2023" name="Food Microbiol.">
        <title>Evaluation of the fermentation potential of lactic acid bacteria isolated from herbs, fruits and vegetables as starter cultures in nut-based milk alternatives.</title>
        <authorList>
            <person name="Huang W."/>
            <person name="Dong A."/>
            <person name="Pham H.T."/>
            <person name="Zhou C."/>
            <person name="Huo Z."/>
            <person name="Watjen A.P."/>
            <person name="Prakash S."/>
            <person name="Bang-Berthelsen C.H."/>
            <person name="Turner M.S."/>
        </authorList>
    </citation>
    <scope>NUCLEOTIDE SEQUENCE</scope>
    <source>
        <strain evidence="1">3</strain>
    </source>
</reference>
<dbReference type="RefSeq" id="WP_278228660.1">
    <property type="nucleotide sequence ID" value="NZ_JAOWLY010000001.1"/>
</dbReference>
<evidence type="ECO:0000313" key="2">
    <source>
        <dbReference type="Proteomes" id="UP001152614"/>
    </source>
</evidence>
<gene>
    <name evidence="1" type="ORF">OGZ51_01755</name>
</gene>
<reference evidence="1" key="1">
    <citation type="submission" date="2022-10" db="EMBL/GenBank/DDBJ databases">
        <authorList>
            <person name="Turner M.S."/>
            <person name="Huang W."/>
        </authorList>
    </citation>
    <scope>NUCLEOTIDE SEQUENCE</scope>
    <source>
        <strain evidence="1">3</strain>
    </source>
</reference>
<comment type="caution">
    <text evidence="1">The sequence shown here is derived from an EMBL/GenBank/DDBJ whole genome shotgun (WGS) entry which is preliminary data.</text>
</comment>
<protein>
    <submittedName>
        <fullName evidence="1">Uncharacterized protein</fullName>
    </submittedName>
</protein>
<dbReference type="AlphaFoldDB" id="A0A9X4NF12"/>
<evidence type="ECO:0000313" key="1">
    <source>
        <dbReference type="EMBL" id="MDG4982875.1"/>
    </source>
</evidence>
<dbReference type="Proteomes" id="UP001152614">
    <property type="component" value="Unassembled WGS sequence"/>
</dbReference>
<dbReference type="EMBL" id="JAOWLY010000001">
    <property type="protein sequence ID" value="MDG4982875.1"/>
    <property type="molecule type" value="Genomic_DNA"/>
</dbReference>
<proteinExistence type="predicted"/>
<sequence length="86" mass="9798">MAYNKKEMQTKLQTLGSLMENHKYDEAWTIAGEINSIFKTNKDTMTGADYEAINSTLRAYYAVNKQVEAVNKRAFAMGKKAQEIQL</sequence>
<name>A0A9X4NF12_9LACT</name>
<organism evidence="1 2">
    <name type="scientific">Lactococcus lactis</name>
    <dbReference type="NCBI Taxonomy" id="1358"/>
    <lineage>
        <taxon>Bacteria</taxon>
        <taxon>Bacillati</taxon>
        <taxon>Bacillota</taxon>
        <taxon>Bacilli</taxon>
        <taxon>Lactobacillales</taxon>
        <taxon>Streptococcaceae</taxon>
        <taxon>Lactococcus</taxon>
    </lineage>
</organism>